<keyword evidence="1" id="KW-0472">Membrane</keyword>
<dbReference type="Proteomes" id="UP000298337">
    <property type="component" value="Unassembled WGS sequence"/>
</dbReference>
<dbReference type="OrthoDB" id="9799749at2"/>
<proteinExistence type="predicted"/>
<protein>
    <submittedName>
        <fullName evidence="2">Uncharacterized protein</fullName>
    </submittedName>
</protein>
<evidence type="ECO:0000313" key="3">
    <source>
        <dbReference type="Proteomes" id="UP000298337"/>
    </source>
</evidence>
<keyword evidence="1" id="KW-1133">Transmembrane helix</keyword>
<evidence type="ECO:0000313" key="2">
    <source>
        <dbReference type="EMBL" id="TGE09601.1"/>
    </source>
</evidence>
<dbReference type="RefSeq" id="WP_135430435.1">
    <property type="nucleotide sequence ID" value="NZ_SRLA01000001.1"/>
</dbReference>
<feature type="transmembrane region" description="Helical" evidence="1">
    <location>
        <begin position="41"/>
        <end position="61"/>
    </location>
</feature>
<organism evidence="2 3">
    <name type="scientific">Hymenobacter fodinae</name>
    <dbReference type="NCBI Taxonomy" id="2510796"/>
    <lineage>
        <taxon>Bacteria</taxon>
        <taxon>Pseudomonadati</taxon>
        <taxon>Bacteroidota</taxon>
        <taxon>Cytophagia</taxon>
        <taxon>Cytophagales</taxon>
        <taxon>Hymenobacteraceae</taxon>
        <taxon>Hymenobacter</taxon>
    </lineage>
</organism>
<evidence type="ECO:0000256" key="1">
    <source>
        <dbReference type="SAM" id="Phobius"/>
    </source>
</evidence>
<gene>
    <name evidence="2" type="ORF">EU556_01850</name>
</gene>
<comment type="caution">
    <text evidence="2">The sequence shown here is derived from an EMBL/GenBank/DDBJ whole genome shotgun (WGS) entry which is preliminary data.</text>
</comment>
<accession>A0A4Z0PBK0</accession>
<reference evidence="2 3" key="1">
    <citation type="submission" date="2019-04" db="EMBL/GenBank/DDBJ databases">
        <authorList>
            <person name="Feng G."/>
            <person name="Zhang J."/>
            <person name="Zhu H."/>
        </authorList>
    </citation>
    <scope>NUCLEOTIDE SEQUENCE [LARGE SCALE GENOMIC DNA]</scope>
    <source>
        <strain evidence="2 3">92R-1</strain>
    </source>
</reference>
<keyword evidence="1" id="KW-0812">Transmembrane</keyword>
<sequence length="214" mass="23961">MKSDQSKSNVEIYWISAFLVIPLVIAIQFGNEYTTDKGMKILYSGLAGLVIGSVGFAGYYFTNKRSFAVRAAVLACVIVISALPTTLLYTPAKAMAKDGTIYSTCPVCGYIAFNSQEEACDNCGEELTEEEMRESGFSSMDSLIRLDQLYYFVPDDEKAAITFEQPTISEDGYTLDESWRPSVSKDAIKKQAIHYHEFRRKYPIKVEIIKKGQD</sequence>
<dbReference type="AlphaFoldDB" id="A0A4Z0PBK0"/>
<keyword evidence="3" id="KW-1185">Reference proteome</keyword>
<feature type="transmembrane region" description="Helical" evidence="1">
    <location>
        <begin position="12"/>
        <end position="29"/>
    </location>
</feature>
<name>A0A4Z0PBK0_9BACT</name>
<feature type="transmembrane region" description="Helical" evidence="1">
    <location>
        <begin position="67"/>
        <end position="89"/>
    </location>
</feature>
<dbReference type="EMBL" id="SRLA01000001">
    <property type="protein sequence ID" value="TGE09601.1"/>
    <property type="molecule type" value="Genomic_DNA"/>
</dbReference>